<accession>A0ABP8ZKS2</accession>
<evidence type="ECO:0000313" key="2">
    <source>
        <dbReference type="Proteomes" id="UP001499882"/>
    </source>
</evidence>
<gene>
    <name evidence="1" type="ORF">GCM10023350_51160</name>
</gene>
<organism evidence="1 2">
    <name type="scientific">Nocardioides endophyticus</name>
    <dbReference type="NCBI Taxonomy" id="1353775"/>
    <lineage>
        <taxon>Bacteria</taxon>
        <taxon>Bacillati</taxon>
        <taxon>Actinomycetota</taxon>
        <taxon>Actinomycetes</taxon>
        <taxon>Propionibacteriales</taxon>
        <taxon>Nocardioidaceae</taxon>
        <taxon>Nocardioides</taxon>
    </lineage>
</organism>
<proteinExistence type="predicted"/>
<name>A0ABP8ZKS2_9ACTN</name>
<dbReference type="EMBL" id="BAABKN010000036">
    <property type="protein sequence ID" value="GAA4758972.1"/>
    <property type="molecule type" value="Genomic_DNA"/>
</dbReference>
<dbReference type="Proteomes" id="UP001499882">
    <property type="component" value="Unassembled WGS sequence"/>
</dbReference>
<sequence>MEVDMWKPWQQVSGWGRASNERAIGNARRATTALSRRRVERDEVDLYLRTREARLVPVPGAAPRPA</sequence>
<comment type="caution">
    <text evidence="1">The sequence shown here is derived from an EMBL/GenBank/DDBJ whole genome shotgun (WGS) entry which is preliminary data.</text>
</comment>
<protein>
    <submittedName>
        <fullName evidence="1">Uncharacterized protein</fullName>
    </submittedName>
</protein>
<keyword evidence="2" id="KW-1185">Reference proteome</keyword>
<evidence type="ECO:0000313" key="1">
    <source>
        <dbReference type="EMBL" id="GAA4758972.1"/>
    </source>
</evidence>
<reference evidence="2" key="1">
    <citation type="journal article" date="2019" name="Int. J. Syst. Evol. Microbiol.">
        <title>The Global Catalogue of Microorganisms (GCM) 10K type strain sequencing project: providing services to taxonomists for standard genome sequencing and annotation.</title>
        <authorList>
            <consortium name="The Broad Institute Genomics Platform"/>
            <consortium name="The Broad Institute Genome Sequencing Center for Infectious Disease"/>
            <person name="Wu L."/>
            <person name="Ma J."/>
        </authorList>
    </citation>
    <scope>NUCLEOTIDE SEQUENCE [LARGE SCALE GENOMIC DNA]</scope>
    <source>
        <strain evidence="2">JCM 18532</strain>
    </source>
</reference>